<sequence>MVPCGQGWNLVELSFATPISVPFRLTTRIISGNHSVAWTLVEFSSATFLSLPLSRFLEINMTSESKDRTVSKDCMDSPYAEEASSGGNLGGGSPLKKGPWTSTEDAILVDYVHKHGEGNWNAVQKYSGLSRCGKSCRLRWANHLRPDLRKGSFTPDEERHIIELHAKMGNKWARMAAELPGRTDNEIKNYWNTRIKRLQRAGLPIYPPDICQSLHDNQHCQHTGTLPSGEAHHPDLLPTDSFEIPAVEFKNLEFNQQLYSPILLDIPPSGLPAQGLGSSLSNSLMFSMLHPAKRLRQSECLLPGVNSRTVDSFPPFDQYEDDGCEKIGQSFVYSAMYDRDRNADHISSSSRHPGSHALLNGNSPTSEPMSWAMKLELPSLQYSDTQVGSGVTPSPLPSLESDDTLIQSPSTEQTQSDSLSRRNSGLLEAVLYESETLKSSKNSCCHQNSDVTVVASDLVDSSQSLRDRKSKIHSDDPISPLGHSGASVFSECTPIGGYSFDEPHSAYILPGCKVKQEAVDWGTMKCYDKQENANEMVFSRPDFLLDSSWFGQSTERGREHSVLTDAIGALLGEDFSSEPLTIFRVVGGNFVVPMAVKILFVLFCGVGLG</sequence>
<comment type="caution">
    <text evidence="1">The sequence shown here is derived from an EMBL/GenBank/DDBJ whole genome shotgun (WGS) entry which is preliminary data.</text>
</comment>
<name>A0ACB7XBH6_9ERIC</name>
<dbReference type="Proteomes" id="UP000828048">
    <property type="component" value="Chromosome 6"/>
</dbReference>
<organism evidence="1 2">
    <name type="scientific">Vaccinium darrowii</name>
    <dbReference type="NCBI Taxonomy" id="229202"/>
    <lineage>
        <taxon>Eukaryota</taxon>
        <taxon>Viridiplantae</taxon>
        <taxon>Streptophyta</taxon>
        <taxon>Embryophyta</taxon>
        <taxon>Tracheophyta</taxon>
        <taxon>Spermatophyta</taxon>
        <taxon>Magnoliopsida</taxon>
        <taxon>eudicotyledons</taxon>
        <taxon>Gunneridae</taxon>
        <taxon>Pentapetalae</taxon>
        <taxon>asterids</taxon>
        <taxon>Ericales</taxon>
        <taxon>Ericaceae</taxon>
        <taxon>Vaccinioideae</taxon>
        <taxon>Vaccinieae</taxon>
        <taxon>Vaccinium</taxon>
    </lineage>
</organism>
<dbReference type="EMBL" id="CM037156">
    <property type="protein sequence ID" value="KAH7837916.1"/>
    <property type="molecule type" value="Genomic_DNA"/>
</dbReference>
<reference evidence="1 2" key="1">
    <citation type="journal article" date="2021" name="Hortic Res">
        <title>High-quality reference genome and annotation aids understanding of berry development for evergreen blueberry (Vaccinium darrowii).</title>
        <authorList>
            <person name="Yu J."/>
            <person name="Hulse-Kemp A.M."/>
            <person name="Babiker E."/>
            <person name="Staton M."/>
        </authorList>
    </citation>
    <scope>NUCLEOTIDE SEQUENCE [LARGE SCALE GENOMIC DNA]</scope>
    <source>
        <strain evidence="2">cv. NJ 8807/NJ 8810</strain>
        <tissue evidence="1">Young leaf</tissue>
    </source>
</reference>
<accession>A0ACB7XBH6</accession>
<protein>
    <submittedName>
        <fullName evidence="1">Uncharacterized protein</fullName>
    </submittedName>
</protein>
<evidence type="ECO:0000313" key="2">
    <source>
        <dbReference type="Proteomes" id="UP000828048"/>
    </source>
</evidence>
<evidence type="ECO:0000313" key="1">
    <source>
        <dbReference type="EMBL" id="KAH7837916.1"/>
    </source>
</evidence>
<proteinExistence type="predicted"/>
<gene>
    <name evidence="1" type="ORF">Vadar_019521</name>
</gene>
<keyword evidence="2" id="KW-1185">Reference proteome</keyword>